<feature type="signal peptide" evidence="5">
    <location>
        <begin position="1"/>
        <end position="20"/>
    </location>
</feature>
<dbReference type="Proteomes" id="UP000027586">
    <property type="component" value="Unassembled WGS sequence"/>
</dbReference>
<keyword evidence="4" id="KW-0186">Copper</keyword>
<dbReference type="InterPro" id="IPR008972">
    <property type="entry name" value="Cupredoxin"/>
</dbReference>
<dbReference type="InterPro" id="IPR011707">
    <property type="entry name" value="Cu-oxidase-like_N"/>
</dbReference>
<dbReference type="PANTHER" id="PTHR11709">
    <property type="entry name" value="MULTI-COPPER OXIDASE"/>
    <property type="match status" value="1"/>
</dbReference>
<reference evidence="9" key="1">
    <citation type="submission" date="2013-08" db="EMBL/GenBank/DDBJ databases">
        <title>Gene expansion shapes genome architecture in the human pathogen Lichtheimia corymbifera: an evolutionary genomics analysis in the ancient terrestrial Mucorales (Mucoromycotina).</title>
        <authorList>
            <person name="Schwartze V.U."/>
            <person name="Winter S."/>
            <person name="Shelest E."/>
            <person name="Marcet-Houben M."/>
            <person name="Horn F."/>
            <person name="Wehner S."/>
            <person name="Hoffmann K."/>
            <person name="Riege K."/>
            <person name="Sammeth M."/>
            <person name="Nowrousian M."/>
            <person name="Valiante V."/>
            <person name="Linde J."/>
            <person name="Jacobsen I.D."/>
            <person name="Marz M."/>
            <person name="Brakhage A.A."/>
            <person name="Gabaldon T."/>
            <person name="Bocker S."/>
            <person name="Voigt K."/>
        </authorList>
    </citation>
    <scope>NUCLEOTIDE SEQUENCE [LARGE SCALE GENOMIC DNA]</scope>
    <source>
        <strain evidence="9">FSU 9682</strain>
    </source>
</reference>
<dbReference type="Pfam" id="PF07731">
    <property type="entry name" value="Cu-oxidase_2"/>
    <property type="match status" value="1"/>
</dbReference>
<comment type="caution">
    <text evidence="9">The sequence shown here is derived from an EMBL/GenBank/DDBJ whole genome shotgun (WGS) entry which is preliminary data.</text>
</comment>
<dbReference type="AlphaFoldDB" id="A0A068SDN1"/>
<comment type="similarity">
    <text evidence="1">Belongs to the multicopper oxidase family.</text>
</comment>
<evidence type="ECO:0000256" key="4">
    <source>
        <dbReference type="ARBA" id="ARBA00023008"/>
    </source>
</evidence>
<dbReference type="CDD" id="cd04206">
    <property type="entry name" value="CuRO_1_LCC_like"/>
    <property type="match status" value="1"/>
</dbReference>
<dbReference type="EMBL" id="CBTN010000078">
    <property type="protein sequence ID" value="CDH59937.1"/>
    <property type="molecule type" value="Genomic_DNA"/>
</dbReference>
<dbReference type="Gene3D" id="2.60.40.420">
    <property type="entry name" value="Cupredoxins - blue copper proteins"/>
    <property type="match status" value="3"/>
</dbReference>
<gene>
    <name evidence="9" type="ORF">LCOR_10737.1</name>
</gene>
<evidence type="ECO:0000259" key="7">
    <source>
        <dbReference type="Pfam" id="PF07731"/>
    </source>
</evidence>
<organism evidence="9 10">
    <name type="scientific">Lichtheimia corymbifera JMRC:FSU:9682</name>
    <dbReference type="NCBI Taxonomy" id="1263082"/>
    <lineage>
        <taxon>Eukaryota</taxon>
        <taxon>Fungi</taxon>
        <taxon>Fungi incertae sedis</taxon>
        <taxon>Mucoromycota</taxon>
        <taxon>Mucoromycotina</taxon>
        <taxon>Mucoromycetes</taxon>
        <taxon>Mucorales</taxon>
        <taxon>Lichtheimiaceae</taxon>
        <taxon>Lichtheimia</taxon>
    </lineage>
</organism>
<feature type="chain" id="PRO_5001653105" evidence="5">
    <location>
        <begin position="21"/>
        <end position="555"/>
    </location>
</feature>
<sequence>MHPIHLLLLSILILSGLTQAKLREIELTVSRQEINPDCYSQGYQRLLVNGEHPGPVIRVNKDDELHVKVHNEGNRPTSIHFHGIFQLGTTESDGMPNVTQNDIPPGGTFEHRFRVSEQTGTYFYHAHNDLQDESVHGAFIVYESDEAWPGKEHKLCEYGQEYDDEHILLLGEHWHQHDSERLDYVLGPQYAGMIAADSYLLNGRTVFEQKEGDDDDGEDDCQGYTVLPVEHGKTYRVRVIGGLTFSSLGVAIARHTMTVIEVDGTPIKPYQVPYLEVAPGQRFSILVTADQDPSQNYWIDTKPYQLEQSDYSNGRAILKYNKEKHEMPQELPQFPPGPNEWYFPAMEPAGNSPNGFDGAPDRTIILTPTEERMPDNTSRWYINGHEPPMWDKALLYQLKENKNLALNHTSIELSKQGSGDGFDEATQSFPFFHGEVVDFVVHTTVMLNDGLCAGHPWHSHGQVHYAIANGPGEYIHERDKDLRTYSTPIGKDTTFVYPVDPGSDVQPGTPCGWTKMRFFMTNPGLWSFHCHINGHMIQGMMTVLQVAPDQIPFLN</sequence>
<dbReference type="Pfam" id="PF07732">
    <property type="entry name" value="Cu-oxidase_3"/>
    <property type="match status" value="1"/>
</dbReference>
<dbReference type="Pfam" id="PF00394">
    <property type="entry name" value="Cu-oxidase"/>
    <property type="match status" value="1"/>
</dbReference>
<accession>A0A068SDN1</accession>
<dbReference type="PANTHER" id="PTHR11709:SF394">
    <property type="entry name" value="FI03373P-RELATED"/>
    <property type="match status" value="1"/>
</dbReference>
<keyword evidence="3" id="KW-0560">Oxidoreductase</keyword>
<evidence type="ECO:0000259" key="6">
    <source>
        <dbReference type="Pfam" id="PF00394"/>
    </source>
</evidence>
<dbReference type="InterPro" id="IPR002355">
    <property type="entry name" value="Cu_oxidase_Cu_BS"/>
</dbReference>
<feature type="domain" description="Plastocyanin-like" evidence="8">
    <location>
        <begin position="29"/>
        <end position="144"/>
    </location>
</feature>
<dbReference type="FunFam" id="2.60.40.420:FF:000045">
    <property type="entry name" value="Laccase 2"/>
    <property type="match status" value="1"/>
</dbReference>
<evidence type="ECO:0000313" key="9">
    <source>
        <dbReference type="EMBL" id="CDH59937.1"/>
    </source>
</evidence>
<keyword evidence="10" id="KW-1185">Reference proteome</keyword>
<dbReference type="GO" id="GO:0016491">
    <property type="term" value="F:oxidoreductase activity"/>
    <property type="evidence" value="ECO:0007669"/>
    <property type="project" value="UniProtKB-KW"/>
</dbReference>
<dbReference type="PROSITE" id="PS00080">
    <property type="entry name" value="MULTICOPPER_OXIDASE2"/>
    <property type="match status" value="1"/>
</dbReference>
<dbReference type="CDD" id="cd04205">
    <property type="entry name" value="CuRO_2_LCC_like"/>
    <property type="match status" value="1"/>
</dbReference>
<evidence type="ECO:0000313" key="10">
    <source>
        <dbReference type="Proteomes" id="UP000027586"/>
    </source>
</evidence>
<dbReference type="VEuPathDB" id="FungiDB:LCOR_10737.1"/>
<evidence type="ECO:0000259" key="8">
    <source>
        <dbReference type="Pfam" id="PF07732"/>
    </source>
</evidence>
<dbReference type="InterPro" id="IPR011706">
    <property type="entry name" value="Cu-oxidase_C"/>
</dbReference>
<keyword evidence="5" id="KW-0732">Signal</keyword>
<dbReference type="PROSITE" id="PS00079">
    <property type="entry name" value="MULTICOPPER_OXIDASE1"/>
    <property type="match status" value="1"/>
</dbReference>
<name>A0A068SDN1_9FUNG</name>
<dbReference type="GO" id="GO:0005507">
    <property type="term" value="F:copper ion binding"/>
    <property type="evidence" value="ECO:0007669"/>
    <property type="project" value="InterPro"/>
</dbReference>
<feature type="domain" description="Plastocyanin-like" evidence="6">
    <location>
        <begin position="165"/>
        <end position="322"/>
    </location>
</feature>
<evidence type="ECO:0000256" key="5">
    <source>
        <dbReference type="SAM" id="SignalP"/>
    </source>
</evidence>
<dbReference type="InterPro" id="IPR045087">
    <property type="entry name" value="Cu-oxidase_fam"/>
</dbReference>
<evidence type="ECO:0000256" key="3">
    <source>
        <dbReference type="ARBA" id="ARBA00023002"/>
    </source>
</evidence>
<dbReference type="OrthoDB" id="2121828at2759"/>
<dbReference type="InterPro" id="IPR001117">
    <property type="entry name" value="Cu-oxidase_2nd"/>
</dbReference>
<dbReference type="InterPro" id="IPR033138">
    <property type="entry name" value="Cu_oxidase_CS"/>
</dbReference>
<protein>
    <submittedName>
        <fullName evidence="9">L-ascorbate oxidase-like</fullName>
    </submittedName>
</protein>
<keyword evidence="2" id="KW-0479">Metal-binding</keyword>
<proteinExistence type="inferred from homology"/>
<dbReference type="STRING" id="1263082.A0A068SDN1"/>
<evidence type="ECO:0000256" key="2">
    <source>
        <dbReference type="ARBA" id="ARBA00022723"/>
    </source>
</evidence>
<feature type="domain" description="Plastocyanin-like" evidence="7">
    <location>
        <begin position="409"/>
        <end position="549"/>
    </location>
</feature>
<evidence type="ECO:0000256" key="1">
    <source>
        <dbReference type="ARBA" id="ARBA00010609"/>
    </source>
</evidence>
<dbReference type="SUPFAM" id="SSF49503">
    <property type="entry name" value="Cupredoxins"/>
    <property type="match status" value="3"/>
</dbReference>